<name>A0ABR2UH20_9PEZI</name>
<comment type="caution">
    <text evidence="8">The sequence shown here is derived from an EMBL/GenBank/DDBJ whole genome shotgun (WGS) entry which is preliminary data.</text>
</comment>
<evidence type="ECO:0000259" key="7">
    <source>
        <dbReference type="Pfam" id="PF20510"/>
    </source>
</evidence>
<dbReference type="PANTHER" id="PTHR11056">
    <property type="entry name" value="HOMOGENTISATE 1,2-DIOXYGENASE"/>
    <property type="match status" value="1"/>
</dbReference>
<feature type="domain" description="Homogentisate 1,2-dioxygenase N-terminal" evidence="7">
    <location>
        <begin position="17"/>
        <end position="157"/>
    </location>
</feature>
<dbReference type="EMBL" id="JARVKF010000432">
    <property type="protein sequence ID" value="KAK9413899.1"/>
    <property type="molecule type" value="Genomic_DNA"/>
</dbReference>
<evidence type="ECO:0000313" key="9">
    <source>
        <dbReference type="Proteomes" id="UP001408356"/>
    </source>
</evidence>
<proteinExistence type="predicted"/>
<organism evidence="8 9">
    <name type="scientific">Seiridium unicorne</name>
    <dbReference type="NCBI Taxonomy" id="138068"/>
    <lineage>
        <taxon>Eukaryota</taxon>
        <taxon>Fungi</taxon>
        <taxon>Dikarya</taxon>
        <taxon>Ascomycota</taxon>
        <taxon>Pezizomycotina</taxon>
        <taxon>Sordariomycetes</taxon>
        <taxon>Xylariomycetidae</taxon>
        <taxon>Amphisphaeriales</taxon>
        <taxon>Sporocadaceae</taxon>
        <taxon>Seiridium</taxon>
    </lineage>
</organism>
<evidence type="ECO:0000256" key="6">
    <source>
        <dbReference type="ARBA" id="ARBA00023004"/>
    </source>
</evidence>
<dbReference type="InterPro" id="IPR046452">
    <property type="entry name" value="HgmA_N"/>
</dbReference>
<protein>
    <recommendedName>
        <fullName evidence="2">homogentisate 1,2-dioxygenase</fullName>
        <ecNumber evidence="2">1.13.11.5</ecNumber>
    </recommendedName>
</protein>
<dbReference type="InterPro" id="IPR005708">
    <property type="entry name" value="Homogentis_dOase"/>
</dbReference>
<accession>A0ABR2UH20</accession>
<dbReference type="InterPro" id="IPR011051">
    <property type="entry name" value="RmlC_Cupin_sf"/>
</dbReference>
<evidence type="ECO:0000256" key="5">
    <source>
        <dbReference type="ARBA" id="ARBA00023002"/>
    </source>
</evidence>
<keyword evidence="3" id="KW-0479">Metal-binding</keyword>
<reference evidence="8 9" key="1">
    <citation type="journal article" date="2024" name="J. Plant Pathol.">
        <title>Sequence and assembly of the genome of Seiridium unicorne, isolate CBS 538.82, causal agent of cypress canker disease.</title>
        <authorList>
            <person name="Scali E."/>
            <person name="Rocca G.D."/>
            <person name="Danti R."/>
            <person name="Garbelotto M."/>
            <person name="Barberini S."/>
            <person name="Baroncelli R."/>
            <person name="Emiliani G."/>
        </authorList>
    </citation>
    <scope>NUCLEOTIDE SEQUENCE [LARGE SCALE GENOMIC DNA]</scope>
    <source>
        <strain evidence="8 9">BM-138-508</strain>
    </source>
</reference>
<gene>
    <name evidence="8" type="ORF">SUNI508_11475</name>
</gene>
<keyword evidence="9" id="KW-1185">Reference proteome</keyword>
<dbReference type="PANTHER" id="PTHR11056:SF0">
    <property type="entry name" value="HOMOGENTISATE 1,2-DIOXYGENASE"/>
    <property type="match status" value="1"/>
</dbReference>
<dbReference type="SUPFAM" id="SSF51182">
    <property type="entry name" value="RmlC-like cupins"/>
    <property type="match status" value="1"/>
</dbReference>
<keyword evidence="4" id="KW-0223">Dioxygenase</keyword>
<evidence type="ECO:0000256" key="2">
    <source>
        <dbReference type="ARBA" id="ARBA00013127"/>
    </source>
</evidence>
<evidence type="ECO:0000256" key="3">
    <source>
        <dbReference type="ARBA" id="ARBA00022723"/>
    </source>
</evidence>
<evidence type="ECO:0000256" key="4">
    <source>
        <dbReference type="ARBA" id="ARBA00022964"/>
    </source>
</evidence>
<dbReference type="Proteomes" id="UP001408356">
    <property type="component" value="Unassembled WGS sequence"/>
</dbReference>
<sequence length="184" mass="20612">MFAILITSFKSREKYEYPNGLDSRLMDKRFETIARAFPIGTNSPQKAPLGLYAGKLSGTVFTTPRHENLQTFFYRIPPSAAHSVYEMCQEDGKTSSPVPDNSNKELHQIPNQLRWDPFDFRDDTDWIQGHKLVGSAGSPVTKNGIGVFLFAAGKAMDPIARAGPYRVRLSCKCPGFLSTHRSIR</sequence>
<evidence type="ECO:0000256" key="1">
    <source>
        <dbReference type="ARBA" id="ARBA00004704"/>
    </source>
</evidence>
<evidence type="ECO:0000313" key="8">
    <source>
        <dbReference type="EMBL" id="KAK9413899.1"/>
    </source>
</evidence>
<comment type="pathway">
    <text evidence="1">Amino-acid degradation; L-phenylalanine degradation; acetoacetate and fumarate from L-phenylalanine: step 4/6.</text>
</comment>
<keyword evidence="6" id="KW-0408">Iron</keyword>
<dbReference type="Pfam" id="PF20510">
    <property type="entry name" value="HgmA_N"/>
    <property type="match status" value="1"/>
</dbReference>
<dbReference type="EC" id="1.13.11.5" evidence="2"/>
<keyword evidence="5" id="KW-0560">Oxidoreductase</keyword>